<feature type="compositionally biased region" description="Polar residues" evidence="3">
    <location>
        <begin position="85"/>
        <end position="97"/>
    </location>
</feature>
<dbReference type="Proteomes" id="UP001166286">
    <property type="component" value="Unassembled WGS sequence"/>
</dbReference>
<dbReference type="Pfam" id="PF04082">
    <property type="entry name" value="Fungal_trans"/>
    <property type="match status" value="1"/>
</dbReference>
<keyword evidence="6" id="KW-1185">Reference proteome</keyword>
<evidence type="ECO:0000313" key="5">
    <source>
        <dbReference type="EMBL" id="KAK0512059.1"/>
    </source>
</evidence>
<dbReference type="PROSITE" id="PS00463">
    <property type="entry name" value="ZN2_CY6_FUNGAL_1"/>
    <property type="match status" value="1"/>
</dbReference>
<dbReference type="CDD" id="cd12148">
    <property type="entry name" value="fungal_TF_MHR"/>
    <property type="match status" value="1"/>
</dbReference>
<evidence type="ECO:0000256" key="1">
    <source>
        <dbReference type="ARBA" id="ARBA00022723"/>
    </source>
</evidence>
<dbReference type="GO" id="GO:0008270">
    <property type="term" value="F:zinc ion binding"/>
    <property type="evidence" value="ECO:0007669"/>
    <property type="project" value="InterPro"/>
</dbReference>
<dbReference type="GO" id="GO:0000981">
    <property type="term" value="F:DNA-binding transcription factor activity, RNA polymerase II-specific"/>
    <property type="evidence" value="ECO:0007669"/>
    <property type="project" value="InterPro"/>
</dbReference>
<keyword evidence="1" id="KW-0479">Metal-binding</keyword>
<protein>
    <recommendedName>
        <fullName evidence="4">Zn(2)-C6 fungal-type domain-containing protein</fullName>
    </recommendedName>
</protein>
<dbReference type="InterPro" id="IPR001138">
    <property type="entry name" value="Zn2Cys6_DnaBD"/>
</dbReference>
<feature type="domain" description="Zn(2)-C6 fungal-type" evidence="4">
    <location>
        <begin position="21"/>
        <end position="51"/>
    </location>
</feature>
<evidence type="ECO:0000313" key="6">
    <source>
        <dbReference type="Proteomes" id="UP001166286"/>
    </source>
</evidence>
<dbReference type="PANTHER" id="PTHR47431">
    <property type="entry name" value="ZN(II)2CYS6 TRANSCRIPTION FACTOR (EUROFUNG)-RELATED"/>
    <property type="match status" value="1"/>
</dbReference>
<keyword evidence="2" id="KW-0539">Nucleus</keyword>
<dbReference type="InterPro" id="IPR036864">
    <property type="entry name" value="Zn2-C6_fun-type_DNA-bd_sf"/>
</dbReference>
<evidence type="ECO:0000256" key="3">
    <source>
        <dbReference type="SAM" id="MobiDB-lite"/>
    </source>
</evidence>
<feature type="region of interest" description="Disordered" evidence="3">
    <location>
        <begin position="68"/>
        <end position="97"/>
    </location>
</feature>
<gene>
    <name evidence="5" type="ORF">JMJ35_005187</name>
</gene>
<dbReference type="CDD" id="cd00067">
    <property type="entry name" value="GAL4"/>
    <property type="match status" value="1"/>
</dbReference>
<organism evidence="5 6">
    <name type="scientific">Cladonia borealis</name>
    <dbReference type="NCBI Taxonomy" id="184061"/>
    <lineage>
        <taxon>Eukaryota</taxon>
        <taxon>Fungi</taxon>
        <taxon>Dikarya</taxon>
        <taxon>Ascomycota</taxon>
        <taxon>Pezizomycotina</taxon>
        <taxon>Lecanoromycetes</taxon>
        <taxon>OSLEUM clade</taxon>
        <taxon>Lecanoromycetidae</taxon>
        <taxon>Lecanorales</taxon>
        <taxon>Lecanorineae</taxon>
        <taxon>Cladoniaceae</taxon>
        <taxon>Cladonia</taxon>
    </lineage>
</organism>
<comment type="caution">
    <text evidence="5">The sequence shown here is derived from an EMBL/GenBank/DDBJ whole genome shotgun (WGS) entry which is preliminary data.</text>
</comment>
<dbReference type="EMBL" id="JAFEKC020000011">
    <property type="protein sequence ID" value="KAK0512059.1"/>
    <property type="molecule type" value="Genomic_DNA"/>
</dbReference>
<dbReference type="PANTHER" id="PTHR47431:SF1">
    <property type="entry name" value="ZN(II)2CYS6 TRANSCRIPTION FACTOR (EUROFUNG)"/>
    <property type="match status" value="1"/>
</dbReference>
<evidence type="ECO:0000259" key="4">
    <source>
        <dbReference type="PROSITE" id="PS50048"/>
    </source>
</evidence>
<dbReference type="PROSITE" id="PS50048">
    <property type="entry name" value="ZN2_CY6_FUNGAL_2"/>
    <property type="match status" value="1"/>
</dbReference>
<dbReference type="Pfam" id="PF00172">
    <property type="entry name" value="Zn_clus"/>
    <property type="match status" value="1"/>
</dbReference>
<dbReference type="Gene3D" id="4.10.240.10">
    <property type="entry name" value="Zn(2)-C6 fungal-type DNA-binding domain"/>
    <property type="match status" value="1"/>
</dbReference>
<name>A0AA39R1T1_9LECA</name>
<reference evidence="5" key="1">
    <citation type="submission" date="2023-03" db="EMBL/GenBank/DDBJ databases">
        <title>Complete genome of Cladonia borealis.</title>
        <authorList>
            <person name="Park H."/>
        </authorList>
    </citation>
    <scope>NUCLEOTIDE SEQUENCE</scope>
    <source>
        <strain evidence="5">ANT050790</strain>
    </source>
</reference>
<dbReference type="GO" id="GO:0003677">
    <property type="term" value="F:DNA binding"/>
    <property type="evidence" value="ECO:0007669"/>
    <property type="project" value="InterPro"/>
</dbReference>
<dbReference type="InterPro" id="IPR007219">
    <property type="entry name" value="XnlR_reg_dom"/>
</dbReference>
<accession>A0AA39R1T1</accession>
<dbReference type="SUPFAM" id="SSF57701">
    <property type="entry name" value="Zn2/Cys6 DNA-binding domain"/>
    <property type="match status" value="1"/>
</dbReference>
<dbReference type="SMART" id="SM00066">
    <property type="entry name" value="GAL4"/>
    <property type="match status" value="1"/>
</dbReference>
<dbReference type="AlphaFoldDB" id="A0AA39R1T1"/>
<dbReference type="GO" id="GO:0006351">
    <property type="term" value="P:DNA-templated transcription"/>
    <property type="evidence" value="ECO:0007669"/>
    <property type="project" value="InterPro"/>
</dbReference>
<dbReference type="SMART" id="SM00906">
    <property type="entry name" value="Fungal_trans"/>
    <property type="match status" value="1"/>
</dbReference>
<sequence>MEMTQPIGQVGPRNRPPSLLACIACRRRHLKCNGEMPVCKRCQDTGNECNYQQSRRGYKGPRKVAKATVNGDENSPHTGLPGNLLTKTPSTASTGPWTPSNMTGLDFAAMGEAYSIGPFSESLPRPYTLPQDLYQTPETGSSAAQSLPLDDRQHIKIALDPQHNPINQAVNITSSTSIDPSEDGDETVMDIFYSNFHNAHPFVIPQRLYRAKPTLLPPVLKSVILFVASHFIPGFVQDGLRNAAENITSDRVPADGFKVQGLLLFGMSLFARCEQELALTIIDQAIDLALNLGMNSKTFAITHGMGNAIIEESWRRTWWDLYMVDGILSSLNSIHHTFRLQHIQNDVPLPCEETDYLECKAITTFRSQQDFLDRAFAAEPYNYSSEAYKIESVRLLGKVVNISSDIVSPNDEQVESLDAQLANFILSLPPEKRYTIERDGKCDEILFSAHNLIDSALISLHRPRSTLTFIQNHYPTECTRPEAIRAPISAYEVHTAKTIKAANSISQAIALRTPLSKHSPCFVCATLLSAIVHLPAYSVEMDMERASAIKERLQLTINALNSIGEVWPMGKAAKGQISQFARDVFAGQAVAAGRAQVGAHIQQIDIEAMMEDQTWLDELASMAPAGERMLIGDVVGSGSVAGGVGVGVDGGEDVQTALGNVNVNVAEGMKSNDVTGWM</sequence>
<evidence type="ECO:0000256" key="2">
    <source>
        <dbReference type="ARBA" id="ARBA00023242"/>
    </source>
</evidence>
<proteinExistence type="predicted"/>